<dbReference type="Gene3D" id="3.40.50.11210">
    <property type="entry name" value="Rap/Ran-GAP"/>
    <property type="match status" value="1"/>
</dbReference>
<keyword evidence="1" id="KW-0343">GTPase activation</keyword>
<dbReference type="EMBL" id="LWCA01000001">
    <property type="protein sequence ID" value="OAF72214.1"/>
    <property type="molecule type" value="Genomic_DNA"/>
</dbReference>
<dbReference type="FunFam" id="3.40.50.11210:FF:000001">
    <property type="entry name" value="Ral GTPase-activating protein subunit alpha-1 isoform 1"/>
    <property type="match status" value="1"/>
</dbReference>
<evidence type="ECO:0000256" key="2">
    <source>
        <dbReference type="ARBA" id="ARBA00022553"/>
    </source>
</evidence>
<accession>A0A177BFE5</accession>
<dbReference type="InterPro" id="IPR043502">
    <property type="entry name" value="DNA/RNA_pol_sf"/>
</dbReference>
<sequence length="1546" mass="179702">MIAPHGRISVARGRFFQFDHLCPSKGSVNAVDSVQDVNSLFIQLETKYDDSEMLINSIQYIYYQVMDIPDLCQSLKFYVTNGINIIGCSTAMNAGLIEVGNKFKSVNKFNLINHVEINSLNSEYELIVNRFSKVFSDVPGRISKYEHNIPLLNENMGYKGPIYPTPLNLRKFEMNLINDMLSNDIIEPVDHLNDPCTYWRSPKFFVPKIGNQFRMAEMSNEYFIKNVYANICISTNKSPPICNLQKFNLEGLNLLVIKLFISNSLFLFQSERFHDDVLIQIKLCHRIFQIYRYIAIYSNLNREIWSTFISILIKAITNICNVQTIKDTEDVVSKLLKSAFQILFLVIVKASIIGLISTNLWDEIYNLLKLYNSSTDLISEWGKVFYWITDIMINNIYKNTFDSFNKDEQTSRKLSFKSSDNRLSYKYFDSLLNCDDKTSDLYKMNRAFSSTAIDENSSIDFNSKSRTEITDSSITKFYSDSDFIILDKLDCVKNNFNRKNLAFKSMRERNNPVSFIYKRRHFGTCRVIDVHGEMNIDVDDNFKNIVRRFKKSMDQLDHILDTSKAEYFISPNQSSEDLLITKTTNRKDYNKEFIIFLWHRFLLILGNPTEIKDEQAQQLFFARLSLAWEVIIKSILFATKEASSVPKYTQSNITLNLPPIFIILPWILQVLKNSTCTKIKKEAIFLLSKLFTSDHGIPITNEHLSYLYLITKYCSQDLNIKCVFITHICKTILTKPEYYRNRAIVNLIINKFVNCNFYELNSSVALSFLSTVLFLPYIYKIDNGNKTDLIMKSETDSKFELKDSEQVPELFDARIIGLFLSYLNTSCDNLKYGMLSIRSMTLYLYYKLSDTNIVEIAYFEEIIEAIKKQLLLFSIMTNNVNLAYVLVAIESISILSDRAEMMFNYNSKVSLNLVRCLCESVKCICMIYINSNIKDLLQRKTVIQMLFCLFNWVMKSPKEIFFNQNNYGDYNILYVVLNHLESIIDGTVIGGQNSDDGFSIYSNLSFLSMCQNDHDINESIGSINSICTNKNLPVQFAAYHIISKILLYYGKWPGVYGNDAYFTKDTECNLDYTKMNILNVTYNRKFFKHPNILFLCIDESSIITIITQAEEDCGKENSLHIIVRNISGKYSIRVKSKENYPLHCSYETPNVETYENFDVVESCEIISESTKDKYSIKEDLNEFKEKIEKNSKLDNFFNIFRNSRNSDVFEAEPMKNNKFMEFYKFYKHISNEENDVFENDPYSSSETLQNQDFQSDLNSKISSDIKLSVFDKTDESSYKSKINVTLNLVYQFLKDFGFLHFNKRSSISLLKYSKDLITDLKALDSYSGRECFKIAIVYIGKGQFDKKTIFHNMRGSDRFERFIKKIGWVVNLKYHNGFMGGLSSTGANGNTSYYYSNSAYEIMFHVSTLLRASNTHNNLNMITRHIGNDEVHIIWNESGREYNIDSIRTEFADHILVVTPLDKNFNFINFKDKKGTKDVGPLYDGAIVPNSVLENLVRETVINMSINRRYSNALYEPSYTQRIYKLQQSIQRHKTNVSYQDLYLFN</sequence>
<evidence type="ECO:0000313" key="5">
    <source>
        <dbReference type="Proteomes" id="UP000078046"/>
    </source>
</evidence>
<reference evidence="4 5" key="1">
    <citation type="submission" date="2016-04" db="EMBL/GenBank/DDBJ databases">
        <title>The genome of Intoshia linei affirms orthonectids as highly simplified spiralians.</title>
        <authorList>
            <person name="Mikhailov K.V."/>
            <person name="Slusarev G.S."/>
            <person name="Nikitin M.A."/>
            <person name="Logacheva M.D."/>
            <person name="Penin A."/>
            <person name="Aleoshin V."/>
            <person name="Panchin Y.V."/>
        </authorList>
    </citation>
    <scope>NUCLEOTIDE SEQUENCE [LARGE SCALE GENOMIC DNA]</scope>
    <source>
        <strain evidence="4">Intl2013</strain>
        <tissue evidence="4">Whole animal</tissue>
    </source>
</reference>
<dbReference type="SUPFAM" id="SSF111347">
    <property type="entry name" value="Rap/Ran-GAP"/>
    <property type="match status" value="1"/>
</dbReference>
<comment type="caution">
    <text evidence="4">The sequence shown here is derived from an EMBL/GenBank/DDBJ whole genome shotgun (WGS) entry which is preliminary data.</text>
</comment>
<name>A0A177BFE5_9BILA</name>
<dbReference type="GO" id="GO:0005096">
    <property type="term" value="F:GTPase activator activity"/>
    <property type="evidence" value="ECO:0007669"/>
    <property type="project" value="UniProtKB-KW"/>
</dbReference>
<keyword evidence="2" id="KW-0597">Phosphoprotein</keyword>
<dbReference type="Proteomes" id="UP000078046">
    <property type="component" value="Unassembled WGS sequence"/>
</dbReference>
<protein>
    <recommendedName>
        <fullName evidence="3">Rap-GAP domain-containing protein</fullName>
    </recommendedName>
</protein>
<dbReference type="OrthoDB" id="19311at2759"/>
<dbReference type="InterPro" id="IPR000331">
    <property type="entry name" value="Rap/Ran_GAP_dom"/>
</dbReference>
<dbReference type="InterPro" id="IPR035974">
    <property type="entry name" value="Rap/Ran-GAP_sf"/>
</dbReference>
<dbReference type="InterPro" id="IPR027107">
    <property type="entry name" value="Tuberin/Ral-act_asu"/>
</dbReference>
<organism evidence="4 5">
    <name type="scientific">Intoshia linei</name>
    <dbReference type="NCBI Taxonomy" id="1819745"/>
    <lineage>
        <taxon>Eukaryota</taxon>
        <taxon>Metazoa</taxon>
        <taxon>Spiralia</taxon>
        <taxon>Lophotrochozoa</taxon>
        <taxon>Mesozoa</taxon>
        <taxon>Orthonectida</taxon>
        <taxon>Rhopaluridae</taxon>
        <taxon>Intoshia</taxon>
    </lineage>
</organism>
<gene>
    <name evidence="4" type="ORF">A3Q56_00030</name>
</gene>
<dbReference type="GO" id="GO:0005737">
    <property type="term" value="C:cytoplasm"/>
    <property type="evidence" value="ECO:0007669"/>
    <property type="project" value="TreeGrafter"/>
</dbReference>
<dbReference type="Pfam" id="PF02145">
    <property type="entry name" value="Rap_GAP"/>
    <property type="match status" value="1"/>
</dbReference>
<feature type="domain" description="Rap-GAP" evidence="3">
    <location>
        <begin position="1320"/>
        <end position="1529"/>
    </location>
</feature>
<dbReference type="Pfam" id="PF20412">
    <property type="entry name" value="RALGAPB_N"/>
    <property type="match status" value="1"/>
</dbReference>
<dbReference type="PANTHER" id="PTHR10063">
    <property type="entry name" value="TUBERIN"/>
    <property type="match status" value="1"/>
</dbReference>
<keyword evidence="5" id="KW-1185">Reference proteome</keyword>
<dbReference type="SUPFAM" id="SSF56672">
    <property type="entry name" value="DNA/RNA polymerases"/>
    <property type="match status" value="1"/>
</dbReference>
<dbReference type="PANTHER" id="PTHR10063:SF11">
    <property type="entry name" value="RHO GTPASE-ACTIVATING PROTEIN CG5521-RELATED"/>
    <property type="match status" value="1"/>
</dbReference>
<dbReference type="GO" id="GO:0051056">
    <property type="term" value="P:regulation of small GTPase mediated signal transduction"/>
    <property type="evidence" value="ECO:0007669"/>
    <property type="project" value="InterPro"/>
</dbReference>
<proteinExistence type="predicted"/>
<evidence type="ECO:0000313" key="4">
    <source>
        <dbReference type="EMBL" id="OAF72214.1"/>
    </source>
</evidence>
<dbReference type="InterPro" id="IPR046859">
    <property type="entry name" value="RGPA/RALGAPB_N"/>
</dbReference>
<dbReference type="GO" id="GO:0005634">
    <property type="term" value="C:nucleus"/>
    <property type="evidence" value="ECO:0007669"/>
    <property type="project" value="InterPro"/>
</dbReference>
<evidence type="ECO:0000256" key="1">
    <source>
        <dbReference type="ARBA" id="ARBA00022468"/>
    </source>
</evidence>
<evidence type="ECO:0000259" key="3">
    <source>
        <dbReference type="PROSITE" id="PS50085"/>
    </source>
</evidence>
<dbReference type="PROSITE" id="PS50085">
    <property type="entry name" value="RAPGAP"/>
    <property type="match status" value="1"/>
</dbReference>